<dbReference type="PROSITE" id="PS51388">
    <property type="entry name" value="GED"/>
    <property type="match status" value="1"/>
</dbReference>
<dbReference type="Pfam" id="PF00350">
    <property type="entry name" value="Dynamin_N"/>
    <property type="match status" value="1"/>
</dbReference>
<dbReference type="FunFam" id="1.20.120.1240:FF:000007">
    <property type="entry name" value="Interferon-induced GTP-binding protein Mx1"/>
    <property type="match status" value="1"/>
</dbReference>
<dbReference type="InterPro" id="IPR001401">
    <property type="entry name" value="Dynamin_GTPase"/>
</dbReference>
<dbReference type="PROSITE" id="PS51718">
    <property type="entry name" value="G_DYNAMIN_2"/>
    <property type="match status" value="1"/>
</dbReference>
<protein>
    <submittedName>
        <fullName evidence="8">Uncharacterized protein</fullName>
    </submittedName>
</protein>
<dbReference type="InterPro" id="IPR003130">
    <property type="entry name" value="GED"/>
</dbReference>
<evidence type="ECO:0000256" key="5">
    <source>
        <dbReference type="RuleBase" id="RU003932"/>
    </source>
</evidence>
<evidence type="ECO:0000256" key="2">
    <source>
        <dbReference type="ARBA" id="ARBA00022490"/>
    </source>
</evidence>
<dbReference type="InterPro" id="IPR000375">
    <property type="entry name" value="Dynamin_stalk"/>
</dbReference>
<comment type="similarity">
    <text evidence="5">Belongs to the TRAFAC class dynamin-like GTPase superfamily. Dynamin/Fzo/YdjA family.</text>
</comment>
<evidence type="ECO:0000313" key="9">
    <source>
        <dbReference type="Proteomes" id="UP000694700"/>
    </source>
</evidence>
<dbReference type="PANTHER" id="PTHR11566">
    <property type="entry name" value="DYNAMIN"/>
    <property type="match status" value="1"/>
</dbReference>
<dbReference type="Pfam" id="PF01031">
    <property type="entry name" value="Dynamin_M"/>
    <property type="match status" value="1"/>
</dbReference>
<reference evidence="8" key="1">
    <citation type="submission" date="2025-08" db="UniProtKB">
        <authorList>
            <consortium name="Ensembl"/>
        </authorList>
    </citation>
    <scope>IDENTIFICATION</scope>
</reference>
<feature type="domain" description="Dynamin-type G" evidence="7">
    <location>
        <begin position="59"/>
        <end position="332"/>
    </location>
</feature>
<dbReference type="GO" id="GO:0016185">
    <property type="term" value="P:synaptic vesicle budding from presynaptic endocytic zone membrane"/>
    <property type="evidence" value="ECO:0007669"/>
    <property type="project" value="TreeGrafter"/>
</dbReference>
<dbReference type="GO" id="GO:0005737">
    <property type="term" value="C:cytoplasm"/>
    <property type="evidence" value="ECO:0007669"/>
    <property type="project" value="UniProtKB-SubCell"/>
</dbReference>
<dbReference type="CDD" id="cd08771">
    <property type="entry name" value="DLP_1"/>
    <property type="match status" value="1"/>
</dbReference>
<evidence type="ECO:0000313" key="8">
    <source>
        <dbReference type="Ensembl" id="ENSCCRP00015063232.1"/>
    </source>
</evidence>
<sequence length="641" mass="72650">ILKKTIRTGTILPQPNNNNILTYLKMEKMSYTFSQQYEEKIRPCIDTIDRLRSLGVEKDLALPAIAVIGDQSSGKSSVLEALSGVALPRGSGIVTRCPLELKMIRTKDETKWHGRISYNEKEEDIHDPAEVEKKICEAQNEMAGAGVGISDELISLQITSASVPDLTLIDLPGIARVAVKGQPEDIGDQIKRLIKKFVTKQETINLVVVPCNVDIATTEALQMAQKEDPEGERTLGILTKPDLVDKGTEETVVDIVHNEVIHLTKGYMIVRCRGQKEIIDQVTLHEAIATEDVFFKDHPHFSKLYDEGFATIPKLAEKLTIELVHHIQKSLPRLEEQIETKLDETQKELEAYGNGPPSDPAERLSFFIDKVTAFTHDMFNLTTGEEVKCASDLLVFPELREEFAEWNVVLKIEKEVDNYEAKYRGRELPGFINYKTFEGLVREQIKLLEKPALKTLKTVSDVVRRKFIQLAQCSFIGFPNLLKIAKTKIEAIKQDKERLAESMLRTQFKMELIVYSQDGTYSQSLKHAKDKLEEAENVKLAFKPKKSSIVSVDVDTGNHTLSYLPHKIASKRLADQIPMVIRYLLLQEAALELQRNMLQLLHDKDGIDNLLKEDSDIGQKRENLLKRQKRLMKARSLLVTF</sequence>
<evidence type="ECO:0000259" key="6">
    <source>
        <dbReference type="PROSITE" id="PS51388"/>
    </source>
</evidence>
<dbReference type="InterPro" id="IPR030381">
    <property type="entry name" value="G_DYNAMIN_dom"/>
</dbReference>
<dbReference type="PROSITE" id="PS00410">
    <property type="entry name" value="G_DYNAMIN_1"/>
    <property type="match status" value="1"/>
</dbReference>
<dbReference type="Gene3D" id="1.20.120.1240">
    <property type="entry name" value="Dynamin, middle domain"/>
    <property type="match status" value="1"/>
</dbReference>
<evidence type="ECO:0000256" key="1">
    <source>
        <dbReference type="ARBA" id="ARBA00004496"/>
    </source>
</evidence>
<dbReference type="Gene3D" id="3.40.50.300">
    <property type="entry name" value="P-loop containing nucleotide triphosphate hydrolases"/>
    <property type="match status" value="1"/>
</dbReference>
<dbReference type="GO" id="GO:0003924">
    <property type="term" value="F:GTPase activity"/>
    <property type="evidence" value="ECO:0007669"/>
    <property type="project" value="InterPro"/>
</dbReference>
<dbReference type="GO" id="GO:0031623">
    <property type="term" value="P:receptor internalization"/>
    <property type="evidence" value="ECO:0007669"/>
    <property type="project" value="TreeGrafter"/>
</dbReference>
<evidence type="ECO:0000256" key="3">
    <source>
        <dbReference type="ARBA" id="ARBA00022741"/>
    </source>
</evidence>
<dbReference type="AlphaFoldDB" id="A0A8C1WB74"/>
<dbReference type="Proteomes" id="UP000694700">
    <property type="component" value="Unplaced"/>
</dbReference>
<dbReference type="InterPro" id="IPR022812">
    <property type="entry name" value="Dynamin"/>
</dbReference>
<accession>A0A8C1WB74</accession>
<evidence type="ECO:0000256" key="4">
    <source>
        <dbReference type="ARBA" id="ARBA00023134"/>
    </source>
</evidence>
<dbReference type="InterPro" id="IPR027417">
    <property type="entry name" value="P-loop_NTPase"/>
</dbReference>
<dbReference type="InterPro" id="IPR019762">
    <property type="entry name" value="Dynamin_GTPase_CS"/>
</dbReference>
<keyword evidence="2" id="KW-0963">Cytoplasm</keyword>
<feature type="domain" description="GED" evidence="6">
    <location>
        <begin position="555"/>
        <end position="641"/>
    </location>
</feature>
<evidence type="ECO:0000259" key="7">
    <source>
        <dbReference type="PROSITE" id="PS51718"/>
    </source>
</evidence>
<dbReference type="GO" id="GO:0005634">
    <property type="term" value="C:nucleus"/>
    <property type="evidence" value="ECO:0007669"/>
    <property type="project" value="TreeGrafter"/>
</dbReference>
<dbReference type="Ensembl" id="ENSCCRT00015065316.1">
    <property type="protein sequence ID" value="ENSCCRP00015063232.1"/>
    <property type="gene ID" value="ENSCCRG00015025764.1"/>
</dbReference>
<dbReference type="PANTHER" id="PTHR11566:SF225">
    <property type="entry name" value="INTERFERON-INDUCED GTP-BINDING PROTEIN MX-RELATED"/>
    <property type="match status" value="1"/>
</dbReference>
<dbReference type="GO" id="GO:0008017">
    <property type="term" value="F:microtubule binding"/>
    <property type="evidence" value="ECO:0007669"/>
    <property type="project" value="TreeGrafter"/>
</dbReference>
<dbReference type="GO" id="GO:0051607">
    <property type="term" value="P:defense response to virus"/>
    <property type="evidence" value="ECO:0007669"/>
    <property type="project" value="TreeGrafter"/>
</dbReference>
<dbReference type="InterPro" id="IPR020850">
    <property type="entry name" value="GED_dom"/>
</dbReference>
<keyword evidence="3 5" id="KW-0547">Nucleotide-binding</keyword>
<dbReference type="Pfam" id="PF02212">
    <property type="entry name" value="GED"/>
    <property type="match status" value="1"/>
</dbReference>
<comment type="subcellular location">
    <subcellularLocation>
        <location evidence="1">Cytoplasm</location>
    </subcellularLocation>
</comment>
<keyword evidence="4 5" id="KW-0342">GTP-binding</keyword>
<name>A0A8C1WB74_CYPCA</name>
<dbReference type="SMART" id="SM00302">
    <property type="entry name" value="GED"/>
    <property type="match status" value="1"/>
</dbReference>
<dbReference type="InterPro" id="IPR045063">
    <property type="entry name" value="Dynamin_N"/>
</dbReference>
<dbReference type="PRINTS" id="PR00195">
    <property type="entry name" value="DYNAMIN"/>
</dbReference>
<dbReference type="GO" id="GO:0005886">
    <property type="term" value="C:plasma membrane"/>
    <property type="evidence" value="ECO:0007669"/>
    <property type="project" value="TreeGrafter"/>
</dbReference>
<dbReference type="GO" id="GO:0005525">
    <property type="term" value="F:GTP binding"/>
    <property type="evidence" value="ECO:0007669"/>
    <property type="project" value="UniProtKB-KW"/>
</dbReference>
<dbReference type="GO" id="GO:0005874">
    <property type="term" value="C:microtubule"/>
    <property type="evidence" value="ECO:0007669"/>
    <property type="project" value="TreeGrafter"/>
</dbReference>
<dbReference type="SMART" id="SM00053">
    <property type="entry name" value="DYNc"/>
    <property type="match status" value="1"/>
</dbReference>
<organism evidence="8 9">
    <name type="scientific">Cyprinus carpio</name>
    <name type="common">Common carp</name>
    <dbReference type="NCBI Taxonomy" id="7962"/>
    <lineage>
        <taxon>Eukaryota</taxon>
        <taxon>Metazoa</taxon>
        <taxon>Chordata</taxon>
        <taxon>Craniata</taxon>
        <taxon>Vertebrata</taxon>
        <taxon>Euteleostomi</taxon>
        <taxon>Actinopterygii</taxon>
        <taxon>Neopterygii</taxon>
        <taxon>Teleostei</taxon>
        <taxon>Ostariophysi</taxon>
        <taxon>Cypriniformes</taxon>
        <taxon>Cyprinidae</taxon>
        <taxon>Cyprininae</taxon>
        <taxon>Cyprinus</taxon>
    </lineage>
</organism>
<dbReference type="FunFam" id="3.40.50.300:FF:000621">
    <property type="entry name" value="Interferon-induced GTP-binding protein Mx1"/>
    <property type="match status" value="1"/>
</dbReference>
<dbReference type="GO" id="GO:0098793">
    <property type="term" value="C:presynapse"/>
    <property type="evidence" value="ECO:0007669"/>
    <property type="project" value="GOC"/>
</dbReference>
<dbReference type="SUPFAM" id="SSF52540">
    <property type="entry name" value="P-loop containing nucleoside triphosphate hydrolases"/>
    <property type="match status" value="1"/>
</dbReference>
<proteinExistence type="inferred from homology"/>